<dbReference type="InterPro" id="IPR023151">
    <property type="entry name" value="PEP_util_CS"/>
</dbReference>
<dbReference type="Gene3D" id="1.10.274.10">
    <property type="entry name" value="PtsI, HPr-binding domain"/>
    <property type="match status" value="1"/>
</dbReference>
<keyword evidence="11 17" id="KW-0808">Transferase</keyword>
<keyword evidence="12 17" id="KW-0598">Phosphotransferase system</keyword>
<dbReference type="PANTHER" id="PTHR46244:SF3">
    <property type="entry name" value="PHOSPHOENOLPYRUVATE-PROTEIN PHOSPHOTRANSFERASE"/>
    <property type="match status" value="1"/>
</dbReference>
<evidence type="ECO:0000256" key="20">
    <source>
        <dbReference type="PIRSR" id="PIRSR000732-3"/>
    </source>
</evidence>
<evidence type="ECO:0000256" key="6">
    <source>
        <dbReference type="ARBA" id="ARBA00012232"/>
    </source>
</evidence>
<evidence type="ECO:0000256" key="5">
    <source>
        <dbReference type="ARBA" id="ARBA00007837"/>
    </source>
</evidence>
<keyword evidence="25" id="KW-1185">Reference proteome</keyword>
<gene>
    <name evidence="24" type="primary">ptsI</name>
    <name evidence="24" type="ORF">HLVA_04460</name>
</gene>
<evidence type="ECO:0000256" key="1">
    <source>
        <dbReference type="ARBA" id="ARBA00000683"/>
    </source>
</evidence>
<dbReference type="SUPFAM" id="SSF47831">
    <property type="entry name" value="Enzyme I of the PEP:sugar phosphotransferase system HPr-binding (sub)domain"/>
    <property type="match status" value="1"/>
</dbReference>
<dbReference type="Proteomes" id="UP001321582">
    <property type="component" value="Chromosome"/>
</dbReference>
<dbReference type="Pfam" id="PF05524">
    <property type="entry name" value="PEP-utilisers_N"/>
    <property type="match status" value="1"/>
</dbReference>
<reference evidence="24 25" key="1">
    <citation type="submission" date="2022-11" db="EMBL/GenBank/DDBJ databases">
        <title>Haliovirga abyssi gen. nov., sp. nov., a mesophilic fermentative bacterium isolated from the Iheya North hydrothermal field and the proposal of Haliovirgaceae fam. nov.</title>
        <authorList>
            <person name="Miyazaki U."/>
            <person name="Tame A."/>
            <person name="Miyazaki J."/>
            <person name="Takai K."/>
            <person name="Sawayama S."/>
            <person name="Kitajima M."/>
            <person name="Okamoto A."/>
            <person name="Nakagawa S."/>
        </authorList>
    </citation>
    <scope>NUCLEOTIDE SEQUENCE [LARGE SCALE GENOMIC DNA]</scope>
    <source>
        <strain evidence="24 25">IC12</strain>
    </source>
</reference>
<dbReference type="NCBIfam" id="TIGR01417">
    <property type="entry name" value="PTS_I_fam"/>
    <property type="match status" value="1"/>
</dbReference>
<keyword evidence="10 17" id="KW-0762">Sugar transport</keyword>
<feature type="binding site" evidence="19">
    <location>
        <position position="301"/>
    </location>
    <ligand>
        <name>phosphoenolpyruvate</name>
        <dbReference type="ChEBI" id="CHEBI:58702"/>
    </ligand>
</feature>
<proteinExistence type="inferred from homology"/>
<evidence type="ECO:0000256" key="19">
    <source>
        <dbReference type="PIRSR" id="PIRSR000732-2"/>
    </source>
</evidence>
<dbReference type="InterPro" id="IPR000121">
    <property type="entry name" value="PEP_util_C"/>
</dbReference>
<name>A0AAU9DC61_9FUSO</name>
<sequence>MIKLKGNSIFEGVIIAKARMIKREIKEIKIHSISSEEIEYEIIRFETALDNVKNDLKHLIDSLNGKVKKADLKILNAHKMMLEDPVFLSDITTKIRIEKINAEKVIDLVVKKYAGMFRSLSDATYRQRAIDVEDVGEKLILALQGEKKNYKYLNNKILITKDLKPSDILRYHNEGIKILGIVTEIAGETSHSAILAKTLGIPTLMEVKNLDSYNWEKYGDVILDTRGTSEHLLINPDTEIKKWYIKELEELKLKNELLKKLIGKPAKTKDNKRIFLNANIGGVAEIEEINKYKPDGVGLLRTEFLYMDSNDFPTEDEQFEIYKKISEELGKDKYLTVRTLDIGADKKLKYFTIPEEENPALGLRAIRISLKYKDIFKTQLKAILRASNYGNIKIMYPMIASLDEILAANTILEEAKLELRNAKIGFDDNIKVGIMIEIPSIAILADFIVNEVDFFSVGTNDLTQYLLAADRLSHEVANVYTNYHPAVLRIINSVAEIAIKNGKKISICGEMGGESMGVLAFLSFGITEFSMLPSLIPKVKMLIQNIDEKALKGLKEKLLSSMTTEEIKRNLNDYILGVM</sequence>
<dbReference type="InterPro" id="IPR008279">
    <property type="entry name" value="PEP-util_enz_mobile_dom"/>
</dbReference>
<dbReference type="InterPro" id="IPR015813">
    <property type="entry name" value="Pyrv/PenolPyrv_kinase-like_dom"/>
</dbReference>
<comment type="subcellular location">
    <subcellularLocation>
        <location evidence="4 17">Cytoplasm</location>
    </subcellularLocation>
</comment>
<keyword evidence="9 17" id="KW-0963">Cytoplasm</keyword>
<evidence type="ECO:0000256" key="16">
    <source>
        <dbReference type="ARBA" id="ARBA00033235"/>
    </source>
</evidence>
<evidence type="ECO:0000256" key="4">
    <source>
        <dbReference type="ARBA" id="ARBA00004496"/>
    </source>
</evidence>
<dbReference type="SUPFAM" id="SSF52009">
    <property type="entry name" value="Phosphohistidine domain"/>
    <property type="match status" value="1"/>
</dbReference>
<comment type="similarity">
    <text evidence="5 17">Belongs to the PEP-utilizing enzyme family.</text>
</comment>
<evidence type="ECO:0000256" key="8">
    <source>
        <dbReference type="ARBA" id="ARBA00022448"/>
    </source>
</evidence>
<dbReference type="InterPro" id="IPR024692">
    <property type="entry name" value="PTS_EI"/>
</dbReference>
<dbReference type="GO" id="GO:0005737">
    <property type="term" value="C:cytoplasm"/>
    <property type="evidence" value="ECO:0007669"/>
    <property type="project" value="UniProtKB-SubCell"/>
</dbReference>
<evidence type="ECO:0000313" key="24">
    <source>
        <dbReference type="EMBL" id="BDU49877.1"/>
    </source>
</evidence>
<dbReference type="InterPro" id="IPR050499">
    <property type="entry name" value="PEP-utilizing_PTS_enzyme"/>
</dbReference>
<keyword evidence="8 17" id="KW-0813">Transport</keyword>
<dbReference type="KEGG" id="haby:HLVA_04460"/>
<comment type="cofactor">
    <cofactor evidence="2 17 20">
        <name>Mg(2+)</name>
        <dbReference type="ChEBI" id="CHEBI:18420"/>
    </cofactor>
</comment>
<feature type="domain" description="PEP-utilising enzyme mobile" evidence="21">
    <location>
        <begin position="155"/>
        <end position="224"/>
    </location>
</feature>
<protein>
    <recommendedName>
        <fullName evidence="7 17">Phosphoenolpyruvate-protein phosphotransferase</fullName>
        <ecNumber evidence="6 17">2.7.3.9</ecNumber>
    </recommendedName>
    <alternativeName>
        <fullName evidence="16 17">Phosphotransferase system, enzyme I</fullName>
    </alternativeName>
</protein>
<dbReference type="EMBL" id="AP027059">
    <property type="protein sequence ID" value="BDU49877.1"/>
    <property type="molecule type" value="Genomic_DNA"/>
</dbReference>
<dbReference type="Pfam" id="PF00391">
    <property type="entry name" value="PEP-utilizers"/>
    <property type="match status" value="1"/>
</dbReference>
<dbReference type="Pfam" id="PF02896">
    <property type="entry name" value="PEP-utilizers_C"/>
    <property type="match status" value="1"/>
</dbReference>
<evidence type="ECO:0000256" key="12">
    <source>
        <dbReference type="ARBA" id="ARBA00022683"/>
    </source>
</evidence>
<organism evidence="24 25">
    <name type="scientific">Haliovirga abyssi</name>
    <dbReference type="NCBI Taxonomy" id="2996794"/>
    <lineage>
        <taxon>Bacteria</taxon>
        <taxon>Fusobacteriati</taxon>
        <taxon>Fusobacteriota</taxon>
        <taxon>Fusobacteriia</taxon>
        <taxon>Fusobacteriales</taxon>
        <taxon>Haliovirgaceae</taxon>
        <taxon>Haliovirga</taxon>
    </lineage>
</organism>
<dbReference type="InterPro" id="IPR040442">
    <property type="entry name" value="Pyrv_kinase-like_dom_sf"/>
</dbReference>
<dbReference type="GO" id="GO:0009401">
    <property type="term" value="P:phosphoenolpyruvate-dependent sugar phosphotransferase system"/>
    <property type="evidence" value="ECO:0007669"/>
    <property type="project" value="UniProtKB-KW"/>
</dbReference>
<keyword evidence="13 17" id="KW-0479">Metal-binding</keyword>
<feature type="domain" description="PEP-utilising enzyme C-terminal" evidence="22">
    <location>
        <begin position="258"/>
        <end position="547"/>
    </location>
</feature>
<dbReference type="InterPro" id="IPR036618">
    <property type="entry name" value="PtsI_HPr-bd_sf"/>
</dbReference>
<evidence type="ECO:0000256" key="7">
    <source>
        <dbReference type="ARBA" id="ARBA00016544"/>
    </source>
</evidence>
<dbReference type="AlphaFoldDB" id="A0AAU9DC61"/>
<dbReference type="Gene3D" id="3.20.20.60">
    <property type="entry name" value="Phosphoenolpyruvate-binding domains"/>
    <property type="match status" value="1"/>
</dbReference>
<evidence type="ECO:0000259" key="22">
    <source>
        <dbReference type="Pfam" id="PF02896"/>
    </source>
</evidence>
<dbReference type="InterPro" id="IPR008731">
    <property type="entry name" value="PTS_EIN"/>
</dbReference>
<dbReference type="PIRSF" id="PIRSF000732">
    <property type="entry name" value="PTS_enzyme_I"/>
    <property type="match status" value="1"/>
</dbReference>
<dbReference type="GO" id="GO:0046872">
    <property type="term" value="F:metal ion binding"/>
    <property type="evidence" value="ECO:0007669"/>
    <property type="project" value="UniProtKB-KW"/>
</dbReference>
<dbReference type="GO" id="GO:0016301">
    <property type="term" value="F:kinase activity"/>
    <property type="evidence" value="ECO:0007669"/>
    <property type="project" value="UniProtKB-KW"/>
</dbReference>
<feature type="domain" description="Phosphotransferase system enzyme I N-terminal" evidence="23">
    <location>
        <begin position="5"/>
        <end position="128"/>
    </location>
</feature>
<dbReference type="PROSITE" id="PS00742">
    <property type="entry name" value="PEP_ENZYMES_2"/>
    <property type="match status" value="1"/>
</dbReference>
<evidence type="ECO:0000313" key="25">
    <source>
        <dbReference type="Proteomes" id="UP001321582"/>
    </source>
</evidence>
<accession>A0AAU9DC61</accession>
<evidence type="ECO:0000259" key="21">
    <source>
        <dbReference type="Pfam" id="PF00391"/>
    </source>
</evidence>
<evidence type="ECO:0000256" key="2">
    <source>
        <dbReference type="ARBA" id="ARBA00001946"/>
    </source>
</evidence>
<dbReference type="SUPFAM" id="SSF51621">
    <property type="entry name" value="Phosphoenolpyruvate/pyruvate domain"/>
    <property type="match status" value="1"/>
</dbReference>
<evidence type="ECO:0000256" key="18">
    <source>
        <dbReference type="PIRSR" id="PIRSR000732-1"/>
    </source>
</evidence>
<evidence type="ECO:0000256" key="3">
    <source>
        <dbReference type="ARBA" id="ARBA00002728"/>
    </source>
</evidence>
<dbReference type="RefSeq" id="WP_307904818.1">
    <property type="nucleotide sequence ID" value="NZ_AP027059.1"/>
</dbReference>
<evidence type="ECO:0000256" key="10">
    <source>
        <dbReference type="ARBA" id="ARBA00022597"/>
    </source>
</evidence>
<feature type="binding site" evidence="19">
    <location>
        <position position="471"/>
    </location>
    <ligand>
        <name>phosphoenolpyruvate</name>
        <dbReference type="ChEBI" id="CHEBI:58702"/>
    </ligand>
</feature>
<feature type="binding site" evidence="20">
    <location>
        <position position="461"/>
    </location>
    <ligand>
        <name>Mg(2+)</name>
        <dbReference type="ChEBI" id="CHEBI:18420"/>
    </ligand>
</feature>
<dbReference type="PANTHER" id="PTHR46244">
    <property type="entry name" value="PHOSPHOENOLPYRUVATE-PROTEIN PHOSPHOTRANSFERASE"/>
    <property type="match status" value="1"/>
</dbReference>
<feature type="binding site" evidence="20">
    <location>
        <position position="437"/>
    </location>
    <ligand>
        <name>Mg(2+)</name>
        <dbReference type="ChEBI" id="CHEBI:18420"/>
    </ligand>
</feature>
<evidence type="ECO:0000256" key="15">
    <source>
        <dbReference type="ARBA" id="ARBA00022842"/>
    </source>
</evidence>
<evidence type="ECO:0000256" key="11">
    <source>
        <dbReference type="ARBA" id="ARBA00022679"/>
    </source>
</evidence>
<dbReference type="InterPro" id="IPR036637">
    <property type="entry name" value="Phosphohistidine_dom_sf"/>
</dbReference>
<dbReference type="Gene3D" id="3.50.30.10">
    <property type="entry name" value="Phosphohistidine domain"/>
    <property type="match status" value="1"/>
</dbReference>
<feature type="active site" description="Proton donor" evidence="18">
    <location>
        <position position="508"/>
    </location>
</feature>
<keyword evidence="15 17" id="KW-0460">Magnesium</keyword>
<dbReference type="EC" id="2.7.3.9" evidence="6 17"/>
<feature type="binding site" evidence="19">
    <location>
        <begin position="460"/>
        <end position="461"/>
    </location>
    <ligand>
        <name>phosphoenolpyruvate</name>
        <dbReference type="ChEBI" id="CHEBI:58702"/>
    </ligand>
</feature>
<keyword evidence="14 17" id="KW-0418">Kinase</keyword>
<dbReference type="PRINTS" id="PR01736">
    <property type="entry name" value="PHPHTRNFRASE"/>
</dbReference>
<evidence type="ECO:0000256" key="14">
    <source>
        <dbReference type="ARBA" id="ARBA00022777"/>
    </source>
</evidence>
<feature type="active site" description="Tele-phosphohistidine intermediate" evidence="18">
    <location>
        <position position="191"/>
    </location>
</feature>
<evidence type="ECO:0000256" key="9">
    <source>
        <dbReference type="ARBA" id="ARBA00022490"/>
    </source>
</evidence>
<dbReference type="InterPro" id="IPR006318">
    <property type="entry name" value="PTS_EI-like"/>
</dbReference>
<evidence type="ECO:0000256" key="17">
    <source>
        <dbReference type="PIRNR" id="PIRNR000732"/>
    </source>
</evidence>
<evidence type="ECO:0000256" key="13">
    <source>
        <dbReference type="ARBA" id="ARBA00022723"/>
    </source>
</evidence>
<comment type="catalytic activity">
    <reaction evidence="1 17">
        <text>L-histidyl-[protein] + phosphoenolpyruvate = N(pros)-phospho-L-histidyl-[protein] + pyruvate</text>
        <dbReference type="Rhea" id="RHEA:23880"/>
        <dbReference type="Rhea" id="RHEA-COMP:9745"/>
        <dbReference type="Rhea" id="RHEA-COMP:9746"/>
        <dbReference type="ChEBI" id="CHEBI:15361"/>
        <dbReference type="ChEBI" id="CHEBI:29979"/>
        <dbReference type="ChEBI" id="CHEBI:58702"/>
        <dbReference type="ChEBI" id="CHEBI:64837"/>
        <dbReference type="EC" id="2.7.3.9"/>
    </reaction>
</comment>
<feature type="binding site" evidence="19">
    <location>
        <position position="338"/>
    </location>
    <ligand>
        <name>phosphoenolpyruvate</name>
        <dbReference type="ChEBI" id="CHEBI:58702"/>
    </ligand>
</feature>
<comment type="function">
    <text evidence="3 17">General (non sugar-specific) component of the phosphoenolpyruvate-dependent sugar phosphotransferase system (sugar PTS). This major carbohydrate active-transport system catalyzes the phosphorylation of incoming sugar substrates concomitantly with their translocation across the cell membrane. Enzyme I transfers the phosphoryl group from phosphoenolpyruvate (PEP) to the phosphoryl carrier protein (HPr).</text>
</comment>
<evidence type="ECO:0000259" key="23">
    <source>
        <dbReference type="Pfam" id="PF05524"/>
    </source>
</evidence>
<dbReference type="GO" id="GO:0008965">
    <property type="term" value="F:phosphoenolpyruvate-protein phosphotransferase activity"/>
    <property type="evidence" value="ECO:0007669"/>
    <property type="project" value="UniProtKB-EC"/>
</dbReference>